<evidence type="ECO:0000256" key="8">
    <source>
        <dbReference type="PIRSR" id="PIRSR000862-1"/>
    </source>
</evidence>
<comment type="similarity">
    <text evidence="1 7">Belongs to the AB hydrolase superfamily. Lipase family.</text>
</comment>
<evidence type="ECO:0000256" key="6">
    <source>
        <dbReference type="ARBA" id="ARBA00023180"/>
    </source>
</evidence>
<dbReference type="GO" id="GO:0016042">
    <property type="term" value="P:lipid catabolic process"/>
    <property type="evidence" value="ECO:0007669"/>
    <property type="project" value="UniProtKB-KW"/>
</dbReference>
<dbReference type="PANTHER" id="PTHR11005">
    <property type="entry name" value="LYSOSOMAL ACID LIPASE-RELATED"/>
    <property type="match status" value="1"/>
</dbReference>
<evidence type="ECO:0000256" key="1">
    <source>
        <dbReference type="ARBA" id="ARBA00010701"/>
    </source>
</evidence>
<evidence type="ECO:0000256" key="4">
    <source>
        <dbReference type="ARBA" id="ARBA00022963"/>
    </source>
</evidence>
<keyword evidence="4 7" id="KW-0442">Lipid degradation</keyword>
<evidence type="ECO:0000256" key="3">
    <source>
        <dbReference type="ARBA" id="ARBA00022801"/>
    </source>
</evidence>
<protein>
    <recommendedName>
        <fullName evidence="7">Lipase</fullName>
    </recommendedName>
</protein>
<gene>
    <name evidence="11" type="ORF">ECRASSUSDP1_LOCUS11193</name>
</gene>
<evidence type="ECO:0000259" key="10">
    <source>
        <dbReference type="Pfam" id="PF04083"/>
    </source>
</evidence>
<comment type="caution">
    <text evidence="11">The sequence shown here is derived from an EMBL/GenBank/DDBJ whole genome shotgun (WGS) entry which is preliminary data.</text>
</comment>
<keyword evidence="3 7" id="KW-0378">Hydrolase</keyword>
<accession>A0AAD1URG5</accession>
<keyword evidence="6" id="KW-0325">Glycoprotein</keyword>
<evidence type="ECO:0000256" key="5">
    <source>
        <dbReference type="ARBA" id="ARBA00023098"/>
    </source>
</evidence>
<keyword evidence="12" id="KW-1185">Reference proteome</keyword>
<dbReference type="Gene3D" id="3.40.50.1820">
    <property type="entry name" value="alpha/beta hydrolase"/>
    <property type="match status" value="1"/>
</dbReference>
<proteinExistence type="inferred from homology"/>
<dbReference type="InterPro" id="IPR029058">
    <property type="entry name" value="AB_hydrolase_fold"/>
</dbReference>
<reference evidence="11" key="1">
    <citation type="submission" date="2023-07" db="EMBL/GenBank/DDBJ databases">
        <authorList>
            <consortium name="AG Swart"/>
            <person name="Singh M."/>
            <person name="Singh A."/>
            <person name="Seah K."/>
            <person name="Emmerich C."/>
        </authorList>
    </citation>
    <scope>NUCLEOTIDE SEQUENCE</scope>
    <source>
        <strain evidence="11">DP1</strain>
    </source>
</reference>
<dbReference type="Pfam" id="PF04083">
    <property type="entry name" value="Abhydro_lipase"/>
    <property type="match status" value="1"/>
</dbReference>
<feature type="active site" description="Nucleophile" evidence="8">
    <location>
        <position position="195"/>
    </location>
</feature>
<evidence type="ECO:0000313" key="11">
    <source>
        <dbReference type="EMBL" id="CAI2369889.1"/>
    </source>
</evidence>
<keyword evidence="2 9" id="KW-0732">Signal</keyword>
<dbReference type="SUPFAM" id="SSF53474">
    <property type="entry name" value="alpha/beta-Hydrolases"/>
    <property type="match status" value="1"/>
</dbReference>
<feature type="active site" description="Charge relay system" evidence="8">
    <location>
        <position position="395"/>
    </location>
</feature>
<sequence length="420" mass="48188">MNGNHILILLIVIIFLLVYKYDTQPRKRGQINIPKVLHENKTTDEDSKRSFSRICRSKGYPFKKYKVLTEDGYWLTLFRIYGTKNEDPTEALQKSKPAVFFQHGVVDSADTFIMNDEDKSPAFMTANAGYDVWLGNSRGNKYSREHQWLDPDDSEEKYVFFDYSFEEMAKYDVPAFIDFILNTTEKEKLAVLGHSQGATTMLVKMSEDIDWWNKHVSIFACLGGVGRLQHTSSKLVKDLANQNLLLDAVKRLGVVEICYHNYYQSLIFSTICSISPSLCNFLIELVADASSEANNHSRVDVFMAHYPSGSSLKSFEHFAQIIVSGKFQKFDYGALNLQVYNQTTPPKVDLKAIKDTKIIQIVGTADHLSPVEDNLWLKSELGSNVVFYEEYFLGHTSFLLANDMQFMKDVLHQFEKNKWD</sequence>
<feature type="chain" id="PRO_5042085652" description="Lipase" evidence="9">
    <location>
        <begin position="24"/>
        <end position="420"/>
    </location>
</feature>
<evidence type="ECO:0000256" key="7">
    <source>
        <dbReference type="PIRNR" id="PIRNR000862"/>
    </source>
</evidence>
<dbReference type="FunFam" id="3.40.50.1820:FF:000057">
    <property type="entry name" value="Lipase"/>
    <property type="match status" value="1"/>
</dbReference>
<dbReference type="InterPro" id="IPR025483">
    <property type="entry name" value="Lipase_euk"/>
</dbReference>
<evidence type="ECO:0000256" key="2">
    <source>
        <dbReference type="ARBA" id="ARBA00022729"/>
    </source>
</evidence>
<organism evidence="11 12">
    <name type="scientific">Euplotes crassus</name>
    <dbReference type="NCBI Taxonomy" id="5936"/>
    <lineage>
        <taxon>Eukaryota</taxon>
        <taxon>Sar</taxon>
        <taxon>Alveolata</taxon>
        <taxon>Ciliophora</taxon>
        <taxon>Intramacronucleata</taxon>
        <taxon>Spirotrichea</taxon>
        <taxon>Hypotrichia</taxon>
        <taxon>Euplotida</taxon>
        <taxon>Euplotidae</taxon>
        <taxon>Moneuplotes</taxon>
    </lineage>
</organism>
<dbReference type="InterPro" id="IPR006693">
    <property type="entry name" value="AB_hydrolase_lipase"/>
</dbReference>
<feature type="domain" description="Partial AB-hydrolase lipase" evidence="10">
    <location>
        <begin position="52"/>
        <end position="115"/>
    </location>
</feature>
<feature type="signal peptide" evidence="9">
    <location>
        <begin position="1"/>
        <end position="23"/>
    </location>
</feature>
<name>A0AAD1URG5_EUPCR</name>
<keyword evidence="5" id="KW-0443">Lipid metabolism</keyword>
<dbReference type="PIRSF" id="PIRSF000862">
    <property type="entry name" value="Steryl_ester_lip"/>
    <property type="match status" value="1"/>
</dbReference>
<evidence type="ECO:0000313" key="12">
    <source>
        <dbReference type="Proteomes" id="UP001295684"/>
    </source>
</evidence>
<dbReference type="Proteomes" id="UP001295684">
    <property type="component" value="Unassembled WGS sequence"/>
</dbReference>
<dbReference type="GO" id="GO:0016788">
    <property type="term" value="F:hydrolase activity, acting on ester bonds"/>
    <property type="evidence" value="ECO:0007669"/>
    <property type="project" value="InterPro"/>
</dbReference>
<dbReference type="AlphaFoldDB" id="A0AAD1URG5"/>
<dbReference type="EMBL" id="CAMPGE010011044">
    <property type="protein sequence ID" value="CAI2369889.1"/>
    <property type="molecule type" value="Genomic_DNA"/>
</dbReference>
<feature type="active site" description="Charge relay system" evidence="8">
    <location>
        <position position="366"/>
    </location>
</feature>
<evidence type="ECO:0000256" key="9">
    <source>
        <dbReference type="SAM" id="SignalP"/>
    </source>
</evidence>